<dbReference type="InterPro" id="IPR051464">
    <property type="entry name" value="Peptidase_M42_aminopept"/>
</dbReference>
<dbReference type="InterPro" id="IPR008007">
    <property type="entry name" value="Peptidase_M42"/>
</dbReference>
<comment type="similarity">
    <text evidence="1 6">Belongs to the peptidase M42 family.</text>
</comment>
<evidence type="ECO:0000256" key="5">
    <source>
        <dbReference type="ARBA" id="ARBA00022801"/>
    </source>
</evidence>
<keyword evidence="3" id="KW-0645">Protease</keyword>
<dbReference type="SUPFAM" id="SSF101821">
    <property type="entry name" value="Aminopeptidase/glucanase lid domain"/>
    <property type="match status" value="1"/>
</dbReference>
<dbReference type="Gene3D" id="3.40.630.10">
    <property type="entry name" value="Zn peptidases"/>
    <property type="match status" value="1"/>
</dbReference>
<evidence type="ECO:0000256" key="1">
    <source>
        <dbReference type="ARBA" id="ARBA00006272"/>
    </source>
</evidence>
<evidence type="ECO:0000256" key="6">
    <source>
        <dbReference type="PIRNR" id="PIRNR001123"/>
    </source>
</evidence>
<evidence type="ECO:0000256" key="3">
    <source>
        <dbReference type="ARBA" id="ARBA00022670"/>
    </source>
</evidence>
<feature type="binding site" evidence="8">
    <location>
        <position position="76"/>
    </location>
    <ligand>
        <name>Zn(2+)</name>
        <dbReference type="ChEBI" id="CHEBI:29105"/>
        <label>1</label>
    </ligand>
</feature>
<dbReference type="Gene3D" id="2.40.30.40">
    <property type="entry name" value="Peptidase M42, domain 2"/>
    <property type="match status" value="1"/>
</dbReference>
<comment type="caution">
    <text evidence="9">The sequence shown here is derived from an EMBL/GenBank/DDBJ whole genome shotgun (WGS) entry which is preliminary data.</text>
</comment>
<keyword evidence="4 8" id="KW-0479">Metal-binding</keyword>
<dbReference type="PANTHER" id="PTHR32481:SF0">
    <property type="entry name" value="AMINOPEPTIDASE YPDE-RELATED"/>
    <property type="match status" value="1"/>
</dbReference>
<evidence type="ECO:0000313" key="9">
    <source>
        <dbReference type="EMBL" id="EDP11919.1"/>
    </source>
</evidence>
<keyword evidence="5" id="KW-0378">Hydrolase</keyword>
<dbReference type="PIRSF" id="PIRSF001123">
    <property type="entry name" value="PepA_GA"/>
    <property type="match status" value="1"/>
</dbReference>
<feature type="binding site" evidence="8">
    <location>
        <position position="192"/>
    </location>
    <ligand>
        <name>Zn(2+)</name>
        <dbReference type="ChEBI" id="CHEBI:29105"/>
        <label>2</label>
    </ligand>
</feature>
<feature type="binding site" evidence="8">
    <location>
        <position position="192"/>
    </location>
    <ligand>
        <name>Zn(2+)</name>
        <dbReference type="ChEBI" id="CHEBI:29105"/>
        <label>1</label>
    </ligand>
</feature>
<sequence>MNYFIIKAEKRDKMREKECIIKLSNAFGPSGFEDDVIEYAKTQVRDVCTLKEDHMRNLYMELPAEEKETTVLLDAHSDEVGFIVQAVKPNGTLRFLPLGGWDPKNIIGNKVWIKNKDNELISGVVCSKPPHFMKDVEKGKSIDFDDLLIDVGATSAQELMEVYRIGIGSPVVPAVECEYNEKQKTFMGKGFDCRIGCAALLETMQELDSKKLHTKVVATLTSQEEVGERGMACAIHNVKPDIVICFEGCPADDTFEEPYMIQSGMKKGVMLRHFDRSMITNPRFQRFTLEIAEKYGIHVQESVRKGGGTNGGITHTAYEGIPTIVIGVPVRYAHSCYGICAYDDYREAVELAKHIIEDISSQDILSF</sequence>
<reference evidence="9 10" key="1">
    <citation type="submission" date="2007-09" db="EMBL/GenBank/DDBJ databases">
        <title>Draft genome sequence of Eubacterium dolichum (DSM 3991).</title>
        <authorList>
            <person name="Sudarsanam P."/>
            <person name="Ley R."/>
            <person name="Guruge J."/>
            <person name="Turnbaugh P.J."/>
            <person name="Mahowald M."/>
            <person name="Liep D."/>
            <person name="Gordon J."/>
        </authorList>
    </citation>
    <scope>NUCLEOTIDE SEQUENCE [LARGE SCALE GENOMIC DNA]</scope>
    <source>
        <strain evidence="9 10">DSM 3991</strain>
    </source>
</reference>
<dbReference type="GO" id="GO:0046872">
    <property type="term" value="F:metal ion binding"/>
    <property type="evidence" value="ECO:0007669"/>
    <property type="project" value="UniProtKB-UniRule"/>
</dbReference>
<organism evidence="9 10">
    <name type="scientific">Amedibacillus dolichus DSM 3991</name>
    <dbReference type="NCBI Taxonomy" id="428127"/>
    <lineage>
        <taxon>Bacteria</taxon>
        <taxon>Bacillati</taxon>
        <taxon>Bacillota</taxon>
        <taxon>Erysipelotrichia</taxon>
        <taxon>Erysipelotrichales</taxon>
        <taxon>Erysipelotrichaceae</taxon>
        <taxon>Amedibacillus</taxon>
    </lineage>
</organism>
<name>A8R940_9FIRM</name>
<feature type="binding site" evidence="8">
    <location>
        <position position="225"/>
    </location>
    <ligand>
        <name>Zn(2+)</name>
        <dbReference type="ChEBI" id="CHEBI:29105"/>
        <label>2</label>
    </ligand>
</feature>
<feature type="binding site" evidence="8">
    <location>
        <position position="334"/>
    </location>
    <ligand>
        <name>Zn(2+)</name>
        <dbReference type="ChEBI" id="CHEBI:29105"/>
        <label>2</label>
    </ligand>
</feature>
<gene>
    <name evidence="9" type="ORF">EUBDOL_00476</name>
</gene>
<dbReference type="HOGENOM" id="CLU_047249_0_2_9"/>
<dbReference type="GO" id="GO:0006508">
    <property type="term" value="P:proteolysis"/>
    <property type="evidence" value="ECO:0007669"/>
    <property type="project" value="UniProtKB-KW"/>
</dbReference>
<proteinExistence type="inferred from homology"/>
<dbReference type="STRING" id="428127.EUBDOL_00476"/>
<dbReference type="Proteomes" id="UP000004090">
    <property type="component" value="Unassembled WGS sequence"/>
</dbReference>
<reference evidence="9 10" key="2">
    <citation type="submission" date="2007-09" db="EMBL/GenBank/DDBJ databases">
        <authorList>
            <person name="Fulton L."/>
            <person name="Clifton S."/>
            <person name="Fulton B."/>
            <person name="Xu J."/>
            <person name="Minx P."/>
            <person name="Pepin K.H."/>
            <person name="Johnson M."/>
            <person name="Thiruvilangam P."/>
            <person name="Bhonagiri V."/>
            <person name="Nash W.E."/>
            <person name="Mardis E.R."/>
            <person name="Wilson R.K."/>
        </authorList>
    </citation>
    <scope>NUCLEOTIDE SEQUENCE [LARGE SCALE GENOMIC DNA]</scope>
    <source>
        <strain evidence="9 10">DSM 3991</strain>
    </source>
</reference>
<dbReference type="SUPFAM" id="SSF53187">
    <property type="entry name" value="Zn-dependent exopeptidases"/>
    <property type="match status" value="1"/>
</dbReference>
<evidence type="ECO:0000256" key="7">
    <source>
        <dbReference type="PIRSR" id="PIRSR001123-1"/>
    </source>
</evidence>
<dbReference type="GO" id="GO:0004177">
    <property type="term" value="F:aminopeptidase activity"/>
    <property type="evidence" value="ECO:0007669"/>
    <property type="project" value="UniProtKB-UniRule"/>
</dbReference>
<feature type="binding site" evidence="8">
    <location>
        <position position="247"/>
    </location>
    <ligand>
        <name>Zn(2+)</name>
        <dbReference type="ChEBI" id="CHEBI:29105"/>
        <label>1</label>
    </ligand>
</feature>
<feature type="active site" description="Proton acceptor" evidence="7">
    <location>
        <position position="224"/>
    </location>
</feature>
<accession>A8R940</accession>
<evidence type="ECO:0000256" key="2">
    <source>
        <dbReference type="ARBA" id="ARBA00022438"/>
    </source>
</evidence>
<dbReference type="InterPro" id="IPR023367">
    <property type="entry name" value="Peptidase_M42_dom2"/>
</dbReference>
<evidence type="ECO:0000256" key="4">
    <source>
        <dbReference type="ARBA" id="ARBA00022723"/>
    </source>
</evidence>
<evidence type="ECO:0000313" key="10">
    <source>
        <dbReference type="Proteomes" id="UP000004090"/>
    </source>
</evidence>
<keyword evidence="2 9" id="KW-0031">Aminopeptidase</keyword>
<dbReference type="PANTHER" id="PTHR32481">
    <property type="entry name" value="AMINOPEPTIDASE"/>
    <property type="match status" value="1"/>
</dbReference>
<evidence type="ECO:0000256" key="8">
    <source>
        <dbReference type="PIRSR" id="PIRSR001123-2"/>
    </source>
</evidence>
<dbReference type="AlphaFoldDB" id="A8R940"/>
<comment type="cofactor">
    <cofactor evidence="8">
        <name>a divalent metal cation</name>
        <dbReference type="ChEBI" id="CHEBI:60240"/>
    </cofactor>
    <text evidence="8">Binds 2 divalent metal cations per subunit.</text>
</comment>
<protein>
    <submittedName>
        <fullName evidence="9">M42 glutamyl aminopeptidase</fullName>
    </submittedName>
</protein>
<dbReference type="Pfam" id="PF05343">
    <property type="entry name" value="Peptidase_M42"/>
    <property type="match status" value="1"/>
</dbReference>
<dbReference type="eggNOG" id="COG1363">
    <property type="taxonomic scope" value="Bacteria"/>
</dbReference>
<dbReference type="EMBL" id="ABAW02000017">
    <property type="protein sequence ID" value="EDP11919.1"/>
    <property type="molecule type" value="Genomic_DNA"/>
</dbReference>